<evidence type="ECO:0000256" key="10">
    <source>
        <dbReference type="ARBA" id="ARBA00023004"/>
    </source>
</evidence>
<comment type="similarity">
    <text evidence="12">Belongs to the cytochrome b561 family.</text>
</comment>
<dbReference type="GO" id="GO:0020037">
    <property type="term" value="F:heme binding"/>
    <property type="evidence" value="ECO:0007669"/>
    <property type="project" value="TreeGrafter"/>
</dbReference>
<evidence type="ECO:0000256" key="5">
    <source>
        <dbReference type="ARBA" id="ARBA00022617"/>
    </source>
</evidence>
<name>A0A0B9ABH4_9SPHN</name>
<evidence type="ECO:0000256" key="1">
    <source>
        <dbReference type="ARBA" id="ARBA00001970"/>
    </source>
</evidence>
<dbReference type="Pfam" id="PF01292">
    <property type="entry name" value="Ni_hydr_CYTB"/>
    <property type="match status" value="1"/>
</dbReference>
<evidence type="ECO:0000256" key="7">
    <source>
        <dbReference type="ARBA" id="ARBA00022723"/>
    </source>
</evidence>
<dbReference type="Gene3D" id="1.20.950.20">
    <property type="entry name" value="Transmembrane di-heme cytochromes, Chain C"/>
    <property type="match status" value="1"/>
</dbReference>
<dbReference type="GO" id="GO:0046872">
    <property type="term" value="F:metal ion binding"/>
    <property type="evidence" value="ECO:0007669"/>
    <property type="project" value="UniProtKB-KW"/>
</dbReference>
<dbReference type="InterPro" id="IPR016174">
    <property type="entry name" value="Di-haem_cyt_TM"/>
</dbReference>
<feature type="transmembrane region" description="Helical" evidence="13">
    <location>
        <begin position="50"/>
        <end position="68"/>
    </location>
</feature>
<evidence type="ECO:0000256" key="8">
    <source>
        <dbReference type="ARBA" id="ARBA00022982"/>
    </source>
</evidence>
<feature type="transmembrane region" description="Helical" evidence="13">
    <location>
        <begin position="88"/>
        <end position="110"/>
    </location>
</feature>
<evidence type="ECO:0000256" key="9">
    <source>
        <dbReference type="ARBA" id="ARBA00022989"/>
    </source>
</evidence>
<dbReference type="InterPro" id="IPR011577">
    <property type="entry name" value="Cyt_b561_bac/Ni-Hgenase"/>
</dbReference>
<dbReference type="PATRIC" id="fig|48936.3.peg.1941"/>
<feature type="transmembrane region" description="Helical" evidence="13">
    <location>
        <begin position="147"/>
        <end position="170"/>
    </location>
</feature>
<evidence type="ECO:0000256" key="12">
    <source>
        <dbReference type="ARBA" id="ARBA00037975"/>
    </source>
</evidence>
<sequence>MATLSGTHDFVRYNAVARLFHAVIAALVLFNILTGIFGEAIEDIWQPFPAHKATGILILFLSLARLAWRFTWTMPAWPATMGKLQQSVARLTHGALYVLMIVVPFTGWIFSSAGKYPLSIYGLFDWPKLPVAKGSALAEAAHEGHEVLGFLMAGLVILHIAAALHHHFVIKDNVLRRML</sequence>
<organism evidence="15 16">
    <name type="scientific">Novosphingobium subterraneum</name>
    <dbReference type="NCBI Taxonomy" id="48936"/>
    <lineage>
        <taxon>Bacteria</taxon>
        <taxon>Pseudomonadati</taxon>
        <taxon>Pseudomonadota</taxon>
        <taxon>Alphaproteobacteria</taxon>
        <taxon>Sphingomonadales</taxon>
        <taxon>Sphingomonadaceae</taxon>
        <taxon>Novosphingobium</taxon>
    </lineage>
</organism>
<dbReference type="SUPFAM" id="SSF81342">
    <property type="entry name" value="Transmembrane di-heme cytochromes"/>
    <property type="match status" value="1"/>
</dbReference>
<evidence type="ECO:0000256" key="4">
    <source>
        <dbReference type="ARBA" id="ARBA00022475"/>
    </source>
</evidence>
<keyword evidence="9 13" id="KW-1133">Transmembrane helix</keyword>
<keyword evidence="6 13" id="KW-0812">Transmembrane</keyword>
<dbReference type="AlphaFoldDB" id="A0A0B9ABH4"/>
<dbReference type="PANTHER" id="PTHR30529:SF1">
    <property type="entry name" value="CYTOCHROME B561 HOMOLOG 2"/>
    <property type="match status" value="1"/>
</dbReference>
<dbReference type="EMBL" id="JRVC01000008">
    <property type="protein sequence ID" value="KHS46695.1"/>
    <property type="molecule type" value="Genomic_DNA"/>
</dbReference>
<dbReference type="GO" id="GO:0009055">
    <property type="term" value="F:electron transfer activity"/>
    <property type="evidence" value="ECO:0007669"/>
    <property type="project" value="InterPro"/>
</dbReference>
<dbReference type="PANTHER" id="PTHR30529">
    <property type="entry name" value="CYTOCHROME B561"/>
    <property type="match status" value="1"/>
</dbReference>
<feature type="transmembrane region" description="Helical" evidence="13">
    <location>
        <begin position="19"/>
        <end position="38"/>
    </location>
</feature>
<evidence type="ECO:0000313" key="15">
    <source>
        <dbReference type="EMBL" id="KHS46695.1"/>
    </source>
</evidence>
<keyword evidence="5" id="KW-0349">Heme</keyword>
<evidence type="ECO:0000256" key="13">
    <source>
        <dbReference type="SAM" id="Phobius"/>
    </source>
</evidence>
<gene>
    <name evidence="15" type="ORF">NJ75_01931</name>
</gene>
<proteinExistence type="inferred from homology"/>
<evidence type="ECO:0000256" key="6">
    <source>
        <dbReference type="ARBA" id="ARBA00022692"/>
    </source>
</evidence>
<evidence type="ECO:0000256" key="2">
    <source>
        <dbReference type="ARBA" id="ARBA00004651"/>
    </source>
</evidence>
<dbReference type="InterPro" id="IPR052168">
    <property type="entry name" value="Cytochrome_b561_oxidase"/>
</dbReference>
<comment type="cofactor">
    <cofactor evidence="1">
        <name>heme b</name>
        <dbReference type="ChEBI" id="CHEBI:60344"/>
    </cofactor>
</comment>
<comment type="caution">
    <text evidence="15">The sequence shown here is derived from an EMBL/GenBank/DDBJ whole genome shotgun (WGS) entry which is preliminary data.</text>
</comment>
<feature type="domain" description="Cytochrome b561 bacterial/Ni-hydrogenase" evidence="14">
    <location>
        <begin position="12"/>
        <end position="179"/>
    </location>
</feature>
<keyword evidence="4" id="KW-1003">Cell membrane</keyword>
<evidence type="ECO:0000313" key="16">
    <source>
        <dbReference type="Proteomes" id="UP000031338"/>
    </source>
</evidence>
<keyword evidence="16" id="KW-1185">Reference proteome</keyword>
<keyword evidence="11 13" id="KW-0472">Membrane</keyword>
<evidence type="ECO:0000256" key="3">
    <source>
        <dbReference type="ARBA" id="ARBA00022448"/>
    </source>
</evidence>
<keyword evidence="10" id="KW-0408">Iron</keyword>
<dbReference type="STRING" id="48936.NJ75_01931"/>
<dbReference type="Proteomes" id="UP000031338">
    <property type="component" value="Unassembled WGS sequence"/>
</dbReference>
<evidence type="ECO:0000256" key="11">
    <source>
        <dbReference type="ARBA" id="ARBA00023136"/>
    </source>
</evidence>
<keyword evidence="8" id="KW-0249">Electron transport</keyword>
<dbReference type="RefSeq" id="WP_039334047.1">
    <property type="nucleotide sequence ID" value="NZ_JRVC01000008.1"/>
</dbReference>
<dbReference type="GO" id="GO:0022904">
    <property type="term" value="P:respiratory electron transport chain"/>
    <property type="evidence" value="ECO:0007669"/>
    <property type="project" value="InterPro"/>
</dbReference>
<keyword evidence="7" id="KW-0479">Metal-binding</keyword>
<comment type="subcellular location">
    <subcellularLocation>
        <location evidence="2">Cell membrane</location>
        <topology evidence="2">Multi-pass membrane protein</topology>
    </subcellularLocation>
</comment>
<reference evidence="15 16" key="1">
    <citation type="submission" date="2014-10" db="EMBL/GenBank/DDBJ databases">
        <title>Draft genome sequence of Novosphingobium subterraneum DSM 12447.</title>
        <authorList>
            <person name="Gan H.M."/>
            <person name="Gan H.Y."/>
            <person name="Savka M.A."/>
        </authorList>
    </citation>
    <scope>NUCLEOTIDE SEQUENCE [LARGE SCALE GENOMIC DNA]</scope>
    <source>
        <strain evidence="15 16">DSM 12447</strain>
    </source>
</reference>
<dbReference type="GO" id="GO:0005886">
    <property type="term" value="C:plasma membrane"/>
    <property type="evidence" value="ECO:0007669"/>
    <property type="project" value="UniProtKB-SubCell"/>
</dbReference>
<evidence type="ECO:0000259" key="14">
    <source>
        <dbReference type="Pfam" id="PF01292"/>
    </source>
</evidence>
<accession>A0A0B9ABH4</accession>
<protein>
    <submittedName>
        <fullName evidence="15">Cytochrome B561</fullName>
    </submittedName>
</protein>
<keyword evidence="3" id="KW-0813">Transport</keyword>